<dbReference type="InterPro" id="IPR008323">
    <property type="entry name" value="UCP033563"/>
</dbReference>
<organism evidence="1">
    <name type="scientific">freshwater metagenome</name>
    <dbReference type="NCBI Taxonomy" id="449393"/>
    <lineage>
        <taxon>unclassified sequences</taxon>
        <taxon>metagenomes</taxon>
        <taxon>ecological metagenomes</taxon>
    </lineage>
</organism>
<dbReference type="PIRSF" id="PIRSF033563">
    <property type="entry name" value="UCP033563"/>
    <property type="match status" value="1"/>
</dbReference>
<reference evidence="1" key="1">
    <citation type="submission" date="2020-05" db="EMBL/GenBank/DDBJ databases">
        <authorList>
            <person name="Chiriac C."/>
            <person name="Salcher M."/>
            <person name="Ghai R."/>
            <person name="Kavagutti S V."/>
        </authorList>
    </citation>
    <scope>NUCLEOTIDE SEQUENCE</scope>
</reference>
<sequence length="407" mass="44614">MVDVRPFRALRPQPELAPRLVSPPYDVVDVEEARAYAAGDPDSFLRISRPEIDFPSSLDAHADEVYAQGRRNLEEFQARGVLVRDEVPTYSVYRQVMGGVVQVGVVAVVAVADYDAQRIRIHEYTRPDKELDRVRHIDALDAQDEPVFLISRRSADVDAVLAQVTAREPAVDLVSRDGISHTVWVVDDPAEVGALRLALAATGDLYVADGHHRSAAASRVHAQRVDASGEHDAFMAVIFPLDSVHVMAYNRVVADLLGRTPASFLEAMGEHFDIVESPVAVLPRRRHEFGVHLAGQWYVATARDEVVDEGDELGCLDVSVLQERVLAPLLGIENPRTDERIAFVGGIRGTAEIERLVSSGAAEVGFTLFPTSTHELVVVADAGMVMPPKSTWFEPKLASGLFVHTIN</sequence>
<protein>
    <submittedName>
        <fullName evidence="1">Unannotated protein</fullName>
    </submittedName>
</protein>
<dbReference type="EMBL" id="CAFBPU010000003">
    <property type="protein sequence ID" value="CAB5020061.1"/>
    <property type="molecule type" value="Genomic_DNA"/>
</dbReference>
<dbReference type="Pfam" id="PF06245">
    <property type="entry name" value="DUF1015"/>
    <property type="match status" value="1"/>
</dbReference>
<evidence type="ECO:0000313" key="1">
    <source>
        <dbReference type="EMBL" id="CAB5020061.1"/>
    </source>
</evidence>
<accession>A0A6J7QSV2</accession>
<gene>
    <name evidence="1" type="ORF">UFOPK4150_00192</name>
</gene>
<dbReference type="PANTHER" id="PTHR36454">
    <property type="entry name" value="LMO2823 PROTEIN"/>
    <property type="match status" value="1"/>
</dbReference>
<dbReference type="PANTHER" id="PTHR36454:SF1">
    <property type="entry name" value="DUF1015 DOMAIN-CONTAINING PROTEIN"/>
    <property type="match status" value="1"/>
</dbReference>
<name>A0A6J7QSV2_9ZZZZ</name>
<proteinExistence type="predicted"/>
<dbReference type="AlphaFoldDB" id="A0A6J7QSV2"/>